<dbReference type="CDD" id="cd00130">
    <property type="entry name" value="PAS"/>
    <property type="match status" value="1"/>
</dbReference>
<feature type="domain" description="PAS" evidence="6">
    <location>
        <begin position="63"/>
        <end position="141"/>
    </location>
</feature>
<gene>
    <name evidence="7" type="ORF">HUG12_11465</name>
</gene>
<dbReference type="InterPro" id="IPR000014">
    <property type="entry name" value="PAS"/>
</dbReference>
<feature type="region of interest" description="Disordered" evidence="4">
    <location>
        <begin position="1"/>
        <end position="40"/>
    </location>
</feature>
<dbReference type="PROSITE" id="PS50112">
    <property type="entry name" value="PAS"/>
    <property type="match status" value="1"/>
</dbReference>
<sequence length="474" mass="49799">MSETDDAPAERGPVDGAEGVHGEHDEPAGDAGGAEGVGGAERLAEAYLDRIEPDDRAERDRAEAAFWRELFDGLVAALPESALVVDDGGTITHWNEAHSEMVGIAEAEAVGNNAHEVLGTEGAEETLAEEVVRVGETIAEDAIREIPASDKALQVYAVPLDAPDGEPVGAFSVAADVTDHVRRQRDLERLQSRVSGAVRERTADLADAVEEVAEFTDDADQFAAEQAERMREVADEMTEQSATVQEIAASAEQVTVASDRTRSLVEDGDEAATEATEAMGSVEGAAEEVAGAVDDLTDRADEVGEVVELIDGIAEQTNMLALNASIEAARAGEAGEGFAVVADEVKSLAEESREHAERIETLVGDMQDRTHETARLLDATTGEVAAAIERIEGVTESLSDVSAAVEETADGAAGVADATDDQAASAEEVAAMVESSVEAIETLEGRLEAVAETAAEGRRQVREVEASVDELREE</sequence>
<accession>A0A7D5LB44</accession>
<protein>
    <submittedName>
        <fullName evidence="7">PAS domain-containing protein</fullName>
    </submittedName>
</protein>
<feature type="compositionally biased region" description="Gly residues" evidence="4">
    <location>
        <begin position="30"/>
        <end position="39"/>
    </location>
</feature>
<dbReference type="PANTHER" id="PTHR32089:SF112">
    <property type="entry name" value="LYSOZYME-LIKE PROTEIN-RELATED"/>
    <property type="match status" value="1"/>
</dbReference>
<dbReference type="KEGG" id="halu:HUG12_11465"/>
<dbReference type="GeneID" id="56038086"/>
<keyword evidence="8" id="KW-1185">Reference proteome</keyword>
<dbReference type="PRINTS" id="PR00260">
    <property type="entry name" value="CHEMTRNSDUCR"/>
</dbReference>
<dbReference type="Pfam" id="PF08448">
    <property type="entry name" value="PAS_4"/>
    <property type="match status" value="1"/>
</dbReference>
<feature type="domain" description="Methyl-accepting transducer" evidence="5">
    <location>
        <begin position="201"/>
        <end position="437"/>
    </location>
</feature>
<evidence type="ECO:0000256" key="1">
    <source>
        <dbReference type="ARBA" id="ARBA00023224"/>
    </source>
</evidence>
<name>A0A7D5LB44_9EURY</name>
<dbReference type="AlphaFoldDB" id="A0A7D5LB44"/>
<organism evidence="7 8">
    <name type="scientific">Halorarum salinum</name>
    <dbReference type="NCBI Taxonomy" id="2743089"/>
    <lineage>
        <taxon>Archaea</taxon>
        <taxon>Methanobacteriati</taxon>
        <taxon>Methanobacteriota</taxon>
        <taxon>Stenosarchaea group</taxon>
        <taxon>Halobacteria</taxon>
        <taxon>Halobacteriales</taxon>
        <taxon>Haloferacaceae</taxon>
        <taxon>Halorarum</taxon>
    </lineage>
</organism>
<feature type="region of interest" description="Disordered" evidence="4">
    <location>
        <begin position="453"/>
        <end position="474"/>
    </location>
</feature>
<comment type="similarity">
    <text evidence="2">Belongs to the methyl-accepting chemotaxis (MCP) protein family.</text>
</comment>
<dbReference type="InterPro" id="IPR035965">
    <property type="entry name" value="PAS-like_dom_sf"/>
</dbReference>
<dbReference type="Proteomes" id="UP000509626">
    <property type="component" value="Chromosome"/>
</dbReference>
<dbReference type="PANTHER" id="PTHR32089">
    <property type="entry name" value="METHYL-ACCEPTING CHEMOTAXIS PROTEIN MCPB"/>
    <property type="match status" value="1"/>
</dbReference>
<dbReference type="SUPFAM" id="SSF58104">
    <property type="entry name" value="Methyl-accepting chemotaxis protein (MCP) signaling domain"/>
    <property type="match status" value="1"/>
</dbReference>
<dbReference type="CDD" id="cd11386">
    <property type="entry name" value="MCP_signal"/>
    <property type="match status" value="1"/>
</dbReference>
<dbReference type="PROSITE" id="PS50111">
    <property type="entry name" value="CHEMOTAXIS_TRANSDUC_2"/>
    <property type="match status" value="1"/>
</dbReference>
<dbReference type="Gene3D" id="3.30.450.20">
    <property type="entry name" value="PAS domain"/>
    <property type="match status" value="1"/>
</dbReference>
<dbReference type="GO" id="GO:0006935">
    <property type="term" value="P:chemotaxis"/>
    <property type="evidence" value="ECO:0007669"/>
    <property type="project" value="InterPro"/>
</dbReference>
<dbReference type="OrthoDB" id="8523at2157"/>
<dbReference type="InterPro" id="IPR004090">
    <property type="entry name" value="Chemotax_Me-accpt_rcpt"/>
</dbReference>
<evidence type="ECO:0000256" key="4">
    <source>
        <dbReference type="SAM" id="MobiDB-lite"/>
    </source>
</evidence>
<proteinExistence type="inferred from homology"/>
<evidence type="ECO:0000256" key="2">
    <source>
        <dbReference type="ARBA" id="ARBA00029447"/>
    </source>
</evidence>
<evidence type="ECO:0000313" key="7">
    <source>
        <dbReference type="EMBL" id="QLG62311.1"/>
    </source>
</evidence>
<dbReference type="SMART" id="SM00283">
    <property type="entry name" value="MA"/>
    <property type="match status" value="1"/>
</dbReference>
<dbReference type="RefSeq" id="WP_179268896.1">
    <property type="nucleotide sequence ID" value="NZ_CP058579.1"/>
</dbReference>
<reference evidence="7 8" key="1">
    <citation type="submission" date="2020-06" db="EMBL/GenBank/DDBJ databases">
        <title>NJ-3-1, isolated from saline soil.</title>
        <authorList>
            <person name="Cui H.L."/>
            <person name="Shi X."/>
        </authorList>
    </citation>
    <scope>NUCLEOTIDE SEQUENCE [LARGE SCALE GENOMIC DNA]</scope>
    <source>
        <strain evidence="7 8">NJ-3-1</strain>
    </source>
</reference>
<dbReference type="Pfam" id="PF00015">
    <property type="entry name" value="MCPsignal"/>
    <property type="match status" value="1"/>
</dbReference>
<dbReference type="InterPro" id="IPR013656">
    <property type="entry name" value="PAS_4"/>
</dbReference>
<feature type="compositionally biased region" description="Basic and acidic residues" evidence="4">
    <location>
        <begin position="8"/>
        <end position="27"/>
    </location>
</feature>
<evidence type="ECO:0000259" key="5">
    <source>
        <dbReference type="PROSITE" id="PS50111"/>
    </source>
</evidence>
<dbReference type="GO" id="GO:0007165">
    <property type="term" value="P:signal transduction"/>
    <property type="evidence" value="ECO:0007669"/>
    <property type="project" value="UniProtKB-KW"/>
</dbReference>
<keyword evidence="1 3" id="KW-0807">Transducer</keyword>
<dbReference type="InterPro" id="IPR004089">
    <property type="entry name" value="MCPsignal_dom"/>
</dbReference>
<dbReference type="GO" id="GO:0016020">
    <property type="term" value="C:membrane"/>
    <property type="evidence" value="ECO:0007669"/>
    <property type="project" value="InterPro"/>
</dbReference>
<dbReference type="Gene3D" id="1.10.287.950">
    <property type="entry name" value="Methyl-accepting chemotaxis protein"/>
    <property type="match status" value="1"/>
</dbReference>
<feature type="compositionally biased region" description="Basic and acidic residues" evidence="4">
    <location>
        <begin position="453"/>
        <end position="465"/>
    </location>
</feature>
<dbReference type="GO" id="GO:0004888">
    <property type="term" value="F:transmembrane signaling receptor activity"/>
    <property type="evidence" value="ECO:0007669"/>
    <property type="project" value="InterPro"/>
</dbReference>
<evidence type="ECO:0000259" key="6">
    <source>
        <dbReference type="PROSITE" id="PS50112"/>
    </source>
</evidence>
<dbReference type="EMBL" id="CP058579">
    <property type="protein sequence ID" value="QLG62311.1"/>
    <property type="molecule type" value="Genomic_DNA"/>
</dbReference>
<evidence type="ECO:0000313" key="8">
    <source>
        <dbReference type="Proteomes" id="UP000509626"/>
    </source>
</evidence>
<evidence type="ECO:0000256" key="3">
    <source>
        <dbReference type="PROSITE-ProRule" id="PRU00284"/>
    </source>
</evidence>
<dbReference type="SUPFAM" id="SSF55785">
    <property type="entry name" value="PYP-like sensor domain (PAS domain)"/>
    <property type="match status" value="1"/>
</dbReference>
<dbReference type="SMART" id="SM00091">
    <property type="entry name" value="PAS"/>
    <property type="match status" value="1"/>
</dbReference>
<dbReference type="NCBIfam" id="TIGR00229">
    <property type="entry name" value="sensory_box"/>
    <property type="match status" value="1"/>
</dbReference>